<proteinExistence type="predicted"/>
<dbReference type="Proteomes" id="UP000301309">
    <property type="component" value="Unassembled WGS sequence"/>
</dbReference>
<dbReference type="NCBIfam" id="TIGR01509">
    <property type="entry name" value="HAD-SF-IA-v3"/>
    <property type="match status" value="1"/>
</dbReference>
<protein>
    <recommendedName>
        <fullName evidence="3">Hydrolase</fullName>
    </recommendedName>
</protein>
<dbReference type="SFLD" id="SFLDS00003">
    <property type="entry name" value="Haloacid_Dehalogenase"/>
    <property type="match status" value="1"/>
</dbReference>
<organism evidence="1 2">
    <name type="scientific">Streptomyces violaceusniger</name>
    <dbReference type="NCBI Taxonomy" id="68280"/>
    <lineage>
        <taxon>Bacteria</taxon>
        <taxon>Bacillati</taxon>
        <taxon>Actinomycetota</taxon>
        <taxon>Actinomycetes</taxon>
        <taxon>Kitasatosporales</taxon>
        <taxon>Streptomycetaceae</taxon>
        <taxon>Streptomyces</taxon>
        <taxon>Streptomyces violaceusniger group</taxon>
    </lineage>
</organism>
<dbReference type="Pfam" id="PF00702">
    <property type="entry name" value="Hydrolase"/>
    <property type="match status" value="1"/>
</dbReference>
<dbReference type="Gene3D" id="1.10.150.240">
    <property type="entry name" value="Putative phosphatase, domain 2"/>
    <property type="match status" value="1"/>
</dbReference>
<dbReference type="InterPro" id="IPR006439">
    <property type="entry name" value="HAD-SF_hydro_IA"/>
</dbReference>
<dbReference type="EMBL" id="BJHW01000001">
    <property type="protein sequence ID" value="GDY55256.1"/>
    <property type="molecule type" value="Genomic_DNA"/>
</dbReference>
<name>A0A4D4L7T6_STRVO</name>
<dbReference type="AlphaFoldDB" id="A0A4D4L7T6"/>
<evidence type="ECO:0000313" key="1">
    <source>
        <dbReference type="EMBL" id="GDY55256.1"/>
    </source>
</evidence>
<dbReference type="SUPFAM" id="SSF56784">
    <property type="entry name" value="HAD-like"/>
    <property type="match status" value="1"/>
</dbReference>
<gene>
    <name evidence="1" type="ORF">SVIO_058790</name>
</gene>
<dbReference type="InterPro" id="IPR036412">
    <property type="entry name" value="HAD-like_sf"/>
</dbReference>
<dbReference type="OrthoDB" id="9797415at2"/>
<dbReference type="RefSeq" id="WP_137978813.1">
    <property type="nucleotide sequence ID" value="NZ_BAAASO010000001.1"/>
</dbReference>
<dbReference type="InterPro" id="IPR023214">
    <property type="entry name" value="HAD_sf"/>
</dbReference>
<dbReference type="PANTHER" id="PTHR43611">
    <property type="entry name" value="ALPHA-D-GLUCOSE 1-PHOSPHATE PHOSPHATASE"/>
    <property type="match status" value="1"/>
</dbReference>
<dbReference type="CDD" id="cd02603">
    <property type="entry name" value="HAD_sEH-N_like"/>
    <property type="match status" value="1"/>
</dbReference>
<accession>A0A4D4L7T6</accession>
<evidence type="ECO:0000313" key="2">
    <source>
        <dbReference type="Proteomes" id="UP000301309"/>
    </source>
</evidence>
<evidence type="ECO:0008006" key="3">
    <source>
        <dbReference type="Google" id="ProtNLM"/>
    </source>
</evidence>
<dbReference type="InterPro" id="IPR023198">
    <property type="entry name" value="PGP-like_dom2"/>
</dbReference>
<reference evidence="1 2" key="1">
    <citation type="journal article" date="2020" name="Int. J. Syst. Evol. Microbiol.">
        <title>Reclassification of Streptomyces castelarensis and Streptomyces sporoclivatus as later heterotypic synonyms of Streptomyces antimycoticus.</title>
        <authorList>
            <person name="Komaki H."/>
            <person name="Tamura T."/>
        </authorList>
    </citation>
    <scope>NUCLEOTIDE SEQUENCE [LARGE SCALE GENOMIC DNA]</scope>
    <source>
        <strain evidence="1 2">NBRC 13459</strain>
    </source>
</reference>
<dbReference type="SFLD" id="SFLDG01129">
    <property type="entry name" value="C1.5:_HAD__Beta-PGM__Phosphata"/>
    <property type="match status" value="1"/>
</dbReference>
<comment type="caution">
    <text evidence="1">The sequence shown here is derived from an EMBL/GenBank/DDBJ whole genome shotgun (WGS) entry which is preliminary data.</text>
</comment>
<dbReference type="Gene3D" id="3.40.50.1000">
    <property type="entry name" value="HAD superfamily/HAD-like"/>
    <property type="match status" value="1"/>
</dbReference>
<dbReference type="PANTHER" id="PTHR43611:SF3">
    <property type="entry name" value="FLAVIN MONONUCLEOTIDE HYDROLASE 1, CHLOROPLATIC"/>
    <property type="match status" value="1"/>
</dbReference>
<keyword evidence="2" id="KW-1185">Reference proteome</keyword>
<sequence length="211" mass="23251">MSPRYLVVDLGGVLFHFDHAHRLQRLADVFALPTDRIDVLLWRSGFSADCDSGKYPHAAEIRDRIRAATGFTGSDDDLDAAWCSAFRPDHAVRETLERHRGSRPLALFTNNGPLEQEALLRLYSTMFDCFDHLLFSHRLGHRKPALAAFGAAAKQLGAYSDDILFIDDSATNTDAARAAGWTALHFQSSETIEQALALECSNATTQGAQAC</sequence>